<keyword evidence="4" id="KW-1185">Reference proteome</keyword>
<keyword evidence="1" id="KW-0813">Transport</keyword>
<dbReference type="PROSITE" id="PS50893">
    <property type="entry name" value="ABC_TRANSPORTER_2"/>
    <property type="match status" value="1"/>
</dbReference>
<evidence type="ECO:0000256" key="1">
    <source>
        <dbReference type="ARBA" id="ARBA00022448"/>
    </source>
</evidence>
<evidence type="ECO:0000313" key="3">
    <source>
        <dbReference type="EMBL" id="MCO1658564.1"/>
    </source>
</evidence>
<dbReference type="Pfam" id="PF00005">
    <property type="entry name" value="ABC_tran"/>
    <property type="match status" value="1"/>
</dbReference>
<gene>
    <name evidence="3" type="ORF">KDL28_26215</name>
</gene>
<proteinExistence type="predicted"/>
<dbReference type="GO" id="GO:0005524">
    <property type="term" value="F:ATP binding"/>
    <property type="evidence" value="ECO:0007669"/>
    <property type="project" value="UniProtKB-KW"/>
</dbReference>
<evidence type="ECO:0000313" key="4">
    <source>
        <dbReference type="Proteomes" id="UP001165283"/>
    </source>
</evidence>
<comment type="caution">
    <text evidence="3">The sequence shown here is derived from an EMBL/GenBank/DDBJ whole genome shotgun (WGS) entry which is preliminary data.</text>
</comment>
<sequence>MRRPVIELRAVSKTYGRDDVVVRAVDRVDLVVERGDYVAVMGASGSGKSTLMNILGCLDTPTSGRYSLDGVDTRRLDERRQSMIRNRKIGFVFQSFNLIPRTSAVSNVELPLAYAGVRGGERRRRALTALERVGLAERIHHKPSELSGGQQQRVAIARALATDPVRLLADEPTRARDSH</sequence>
<dbReference type="Gene3D" id="3.40.50.300">
    <property type="entry name" value="P-loop containing nucleotide triphosphate hydrolases"/>
    <property type="match status" value="1"/>
</dbReference>
<dbReference type="InterPro" id="IPR015854">
    <property type="entry name" value="ABC_transpr_LolD-like"/>
</dbReference>
<keyword evidence="3" id="KW-0067">ATP-binding</keyword>
<dbReference type="InterPro" id="IPR003439">
    <property type="entry name" value="ABC_transporter-like_ATP-bd"/>
</dbReference>
<feature type="domain" description="ABC transporter" evidence="2">
    <location>
        <begin position="6"/>
        <end position="179"/>
    </location>
</feature>
<dbReference type="InterPro" id="IPR027417">
    <property type="entry name" value="P-loop_NTPase"/>
</dbReference>
<dbReference type="SUPFAM" id="SSF52540">
    <property type="entry name" value="P-loop containing nucleoside triphosphate hydrolases"/>
    <property type="match status" value="1"/>
</dbReference>
<dbReference type="RefSeq" id="WP_252442651.1">
    <property type="nucleotide sequence ID" value="NZ_JAGSOV010000056.1"/>
</dbReference>
<protein>
    <submittedName>
        <fullName evidence="3">ABC transporter ATP-binding protein</fullName>
    </submittedName>
</protein>
<dbReference type="Proteomes" id="UP001165283">
    <property type="component" value="Unassembled WGS sequence"/>
</dbReference>
<dbReference type="PANTHER" id="PTHR24220:SF86">
    <property type="entry name" value="ABC TRANSPORTER ABCH.1"/>
    <property type="match status" value="1"/>
</dbReference>
<dbReference type="InterPro" id="IPR017871">
    <property type="entry name" value="ABC_transporter-like_CS"/>
</dbReference>
<evidence type="ECO:0000259" key="2">
    <source>
        <dbReference type="PROSITE" id="PS50893"/>
    </source>
</evidence>
<accession>A0ABT1A762</accession>
<reference evidence="3" key="1">
    <citation type="submission" date="2021-04" db="EMBL/GenBank/DDBJ databases">
        <title>Pseudonocardia sp. nov., isolated from sandy soil of mangrove forest.</title>
        <authorList>
            <person name="Zan Z."/>
            <person name="Huang R."/>
            <person name="Liu W."/>
        </authorList>
    </citation>
    <scope>NUCLEOTIDE SEQUENCE</scope>
    <source>
        <strain evidence="3">S2-4</strain>
    </source>
</reference>
<organism evidence="3 4">
    <name type="scientific">Pseudonocardia humida</name>
    <dbReference type="NCBI Taxonomy" id="2800819"/>
    <lineage>
        <taxon>Bacteria</taxon>
        <taxon>Bacillati</taxon>
        <taxon>Actinomycetota</taxon>
        <taxon>Actinomycetes</taxon>
        <taxon>Pseudonocardiales</taxon>
        <taxon>Pseudonocardiaceae</taxon>
        <taxon>Pseudonocardia</taxon>
    </lineage>
</organism>
<dbReference type="PROSITE" id="PS00211">
    <property type="entry name" value="ABC_TRANSPORTER_1"/>
    <property type="match status" value="1"/>
</dbReference>
<dbReference type="CDD" id="cd03255">
    <property type="entry name" value="ABC_MJ0796_LolCDE_FtsE"/>
    <property type="match status" value="1"/>
</dbReference>
<dbReference type="PANTHER" id="PTHR24220">
    <property type="entry name" value="IMPORT ATP-BINDING PROTEIN"/>
    <property type="match status" value="1"/>
</dbReference>
<keyword evidence="3" id="KW-0547">Nucleotide-binding</keyword>
<feature type="non-terminal residue" evidence="3">
    <location>
        <position position="179"/>
    </location>
</feature>
<dbReference type="EMBL" id="JAGSOV010000056">
    <property type="protein sequence ID" value="MCO1658564.1"/>
    <property type="molecule type" value="Genomic_DNA"/>
</dbReference>
<dbReference type="InterPro" id="IPR017911">
    <property type="entry name" value="MacB-like_ATP-bd"/>
</dbReference>
<name>A0ABT1A762_9PSEU</name>